<dbReference type="InterPro" id="IPR011042">
    <property type="entry name" value="6-blade_b-propeller_TolB-like"/>
</dbReference>
<gene>
    <name evidence="3" type="ORF">FHS23_001109</name>
</gene>
<dbReference type="PANTHER" id="PTHR42776">
    <property type="entry name" value="SERINE PEPTIDASE S9 FAMILY MEMBER"/>
    <property type="match status" value="1"/>
</dbReference>
<dbReference type="AlphaFoldDB" id="A0A839RYI9"/>
<organism evidence="3 4">
    <name type="scientific">Prauserella isguenensis</name>
    <dbReference type="NCBI Taxonomy" id="1470180"/>
    <lineage>
        <taxon>Bacteria</taxon>
        <taxon>Bacillati</taxon>
        <taxon>Actinomycetota</taxon>
        <taxon>Actinomycetes</taxon>
        <taxon>Pseudonocardiales</taxon>
        <taxon>Pseudonocardiaceae</taxon>
        <taxon>Prauserella</taxon>
    </lineage>
</organism>
<dbReference type="SUPFAM" id="SSF53474">
    <property type="entry name" value="alpha/beta-Hydrolases"/>
    <property type="match status" value="1"/>
</dbReference>
<reference evidence="3 4" key="1">
    <citation type="submission" date="2020-08" db="EMBL/GenBank/DDBJ databases">
        <title>Genomic Encyclopedia of Type Strains, Phase III (KMG-III): the genomes of soil and plant-associated and newly described type strains.</title>
        <authorList>
            <person name="Whitman W."/>
        </authorList>
    </citation>
    <scope>NUCLEOTIDE SEQUENCE [LARGE SCALE GENOMIC DNA]</scope>
    <source>
        <strain evidence="3 4">CECT 8577</strain>
    </source>
</reference>
<accession>A0A839RYI9</accession>
<sequence>MTTQQPGEKQYPAPHVPERLFPDEAAERRWRSRFLAPRVSVPDWALDAPDASIYVSNASGVWEIYAWDRATGERRQVTDRPNGTLHGTVSPDGESIWWFDDTDGDEFGSWVRQPFDAGGAPQHTETAKAAKAAKAVADVPDGYPAGLEIGHRLVAVGVSTDDGSALYTHAGGETTRFYFRSEDAGIAALSRDERLLAIAHSEHGDSRHPAVRVLATGGFEAVADKWDGEGKGLDALEFSPVEGDPRLLLLHERRGREELLIWDVEADTEQEIELDLPGEVAGTWYPDADALLIVHFHEGRSSLYRYDLASAELAALDTPPGRIGGGGVRPDGSVEYSWSNAAQPPVVRVRRVDGTDEVLLTPPGDPAPGSQALEDAFVDGPGGRIHALVAKPAGTDGPRPTVFLLHGGPHAADEDRFSAYRAVWLDAGFAVVEVNYRGSTGYGSAWRDAIEGRPGLTELEDVAAVHDWAVSSGLTDPQRCVVSGGSWGGYLTLLALGTQPGRWTAGVAGVPVADYVAAYEDEMEQLRSFDRALFGGSPEEVPDVYRECSPLTYLDAVAAPVLVLAGDNDPRCPIRQIENYLDGLAERGAAHAFYRYDAGHGSLVISETITQTAIEVHFAMEAVGLA</sequence>
<evidence type="ECO:0000313" key="3">
    <source>
        <dbReference type="EMBL" id="MBB3050114.1"/>
    </source>
</evidence>
<dbReference type="InterPro" id="IPR001375">
    <property type="entry name" value="Peptidase_S9_cat"/>
</dbReference>
<dbReference type="Gene3D" id="2.120.10.30">
    <property type="entry name" value="TolB, C-terminal domain"/>
    <property type="match status" value="1"/>
</dbReference>
<evidence type="ECO:0000313" key="4">
    <source>
        <dbReference type="Proteomes" id="UP000550714"/>
    </source>
</evidence>
<protein>
    <submittedName>
        <fullName evidence="3">Acetyl esterase/lipase</fullName>
    </submittedName>
</protein>
<dbReference type="Gene3D" id="3.40.50.1820">
    <property type="entry name" value="alpha/beta hydrolase"/>
    <property type="match status" value="1"/>
</dbReference>
<dbReference type="GO" id="GO:0006508">
    <property type="term" value="P:proteolysis"/>
    <property type="evidence" value="ECO:0007669"/>
    <property type="project" value="InterPro"/>
</dbReference>
<dbReference type="InterPro" id="IPR029058">
    <property type="entry name" value="AB_hydrolase_fold"/>
</dbReference>
<feature type="domain" description="Peptidase S9 prolyl oligopeptidase catalytic" evidence="2">
    <location>
        <begin position="417"/>
        <end position="624"/>
    </location>
</feature>
<dbReference type="Pfam" id="PF00326">
    <property type="entry name" value="Peptidase_S9"/>
    <property type="match status" value="1"/>
</dbReference>
<name>A0A839RYI9_9PSEU</name>
<dbReference type="EMBL" id="JACHWU010000001">
    <property type="protein sequence ID" value="MBB3050114.1"/>
    <property type="molecule type" value="Genomic_DNA"/>
</dbReference>
<keyword evidence="1" id="KW-0378">Hydrolase</keyword>
<dbReference type="RefSeq" id="WP_343053661.1">
    <property type="nucleotide sequence ID" value="NZ_JACHWU010000001.1"/>
</dbReference>
<keyword evidence="4" id="KW-1185">Reference proteome</keyword>
<dbReference type="Proteomes" id="UP000550714">
    <property type="component" value="Unassembled WGS sequence"/>
</dbReference>
<proteinExistence type="predicted"/>
<evidence type="ECO:0000256" key="1">
    <source>
        <dbReference type="ARBA" id="ARBA00022801"/>
    </source>
</evidence>
<dbReference type="PANTHER" id="PTHR42776:SF27">
    <property type="entry name" value="DIPEPTIDYL PEPTIDASE FAMILY MEMBER 6"/>
    <property type="match status" value="1"/>
</dbReference>
<comment type="caution">
    <text evidence="3">The sequence shown here is derived from an EMBL/GenBank/DDBJ whole genome shotgun (WGS) entry which is preliminary data.</text>
</comment>
<dbReference type="GO" id="GO:0004252">
    <property type="term" value="F:serine-type endopeptidase activity"/>
    <property type="evidence" value="ECO:0007669"/>
    <property type="project" value="TreeGrafter"/>
</dbReference>
<dbReference type="SUPFAM" id="SSF82171">
    <property type="entry name" value="DPP6 N-terminal domain-like"/>
    <property type="match status" value="1"/>
</dbReference>
<evidence type="ECO:0000259" key="2">
    <source>
        <dbReference type="Pfam" id="PF00326"/>
    </source>
</evidence>